<evidence type="ECO:0000256" key="8">
    <source>
        <dbReference type="PIRSR" id="PIRSR001434-2"/>
    </source>
</evidence>
<dbReference type="InterPro" id="IPR015424">
    <property type="entry name" value="PyrdxlP-dep_Trfase"/>
</dbReference>
<evidence type="ECO:0000256" key="9">
    <source>
        <dbReference type="RuleBase" id="RU362118"/>
    </source>
</evidence>
<sequence length="397" mass="41618">MQPSDAHRPQTRAVHPSVETPAGSRPLGVPIYQGHLFAFDDADALAAAFDGPGAPYMYGRIGNPTVTAFENAAAELEGGAGAYATASGMGAISAVLLALLRTGDHVIAQSCLYGGTWALLRDLRERWGVEVSEVSGDDPDEVRAALRPTTRLLYLETIANPMTQVADIPALAAVAREAGVITVVDNTFAPLLCRPLDLGADIVVHSATKYMSGHGDIVGGVAVFADHAVYRRVWDHAVEMGATADPFAAWLLVRGMATLPMRVERHSATALELARRLAAHPSVENVHYPGLPGHPQHELAGRVLSGGYGGVLSFEPAGGRDAGRTFSEAVRVARLAPSLGDTKTLVMHPASTSHRQLDADALAAAGIGEATVRVAVGLEDPDDLWADFEQALAKAAG</sequence>
<dbReference type="Gene3D" id="3.40.640.10">
    <property type="entry name" value="Type I PLP-dependent aspartate aminotransferase-like (Major domain)"/>
    <property type="match status" value="1"/>
</dbReference>
<dbReference type="CDD" id="cd00614">
    <property type="entry name" value="CGS_like"/>
    <property type="match status" value="1"/>
</dbReference>
<reference evidence="11" key="1">
    <citation type="submission" date="2023-02" db="EMBL/GenBank/DDBJ databases">
        <title>Actinomadura rubrobrunea NBRC 14622.</title>
        <authorList>
            <person name="Ichikawa N."/>
            <person name="Sato H."/>
            <person name="Tonouchi N."/>
        </authorList>
    </citation>
    <scope>NUCLEOTIDE SEQUENCE</scope>
    <source>
        <strain evidence="11">NBRC 14622</strain>
    </source>
</reference>
<dbReference type="GO" id="GO:0018826">
    <property type="term" value="F:methionine gamma-lyase activity"/>
    <property type="evidence" value="ECO:0007669"/>
    <property type="project" value="UniProtKB-EC"/>
</dbReference>
<dbReference type="GO" id="GO:0004123">
    <property type="term" value="F:cystathionine gamma-lyase activity"/>
    <property type="evidence" value="ECO:0007669"/>
    <property type="project" value="TreeGrafter"/>
</dbReference>
<dbReference type="PANTHER" id="PTHR11808:SF85">
    <property type="entry name" value="CYSTATHIONINE GAMMA-LYASE-RELATED"/>
    <property type="match status" value="1"/>
</dbReference>
<dbReference type="Gene3D" id="3.90.1150.10">
    <property type="entry name" value="Aspartate Aminotransferase, domain 1"/>
    <property type="match status" value="1"/>
</dbReference>
<proteinExistence type="inferred from homology"/>
<keyword evidence="12" id="KW-1185">Reference proteome</keyword>
<evidence type="ECO:0000256" key="10">
    <source>
        <dbReference type="SAM" id="MobiDB-lite"/>
    </source>
</evidence>
<protein>
    <recommendedName>
        <fullName evidence="4">homocysteine desulfhydrase</fullName>
        <ecNumber evidence="4">4.4.1.2</ecNumber>
    </recommendedName>
    <alternativeName>
        <fullName evidence="5">Homocysteine desulfhydrase</fullName>
    </alternativeName>
</protein>
<comment type="similarity">
    <text evidence="2 9">Belongs to the trans-sulfuration enzymes family.</text>
</comment>
<name>A0A9W6UWA9_9ACTN</name>
<dbReference type="AlphaFoldDB" id="A0A9W6UWA9"/>
<dbReference type="InterPro" id="IPR015422">
    <property type="entry name" value="PyrdxlP-dep_Trfase_small"/>
</dbReference>
<keyword evidence="3 8" id="KW-0663">Pyridoxal phosphate</keyword>
<dbReference type="GO" id="GO:0019343">
    <property type="term" value="P:cysteine biosynthetic process via cystathionine"/>
    <property type="evidence" value="ECO:0007669"/>
    <property type="project" value="TreeGrafter"/>
</dbReference>
<evidence type="ECO:0000313" key="11">
    <source>
        <dbReference type="EMBL" id="GLW63485.1"/>
    </source>
</evidence>
<dbReference type="GO" id="GO:0005737">
    <property type="term" value="C:cytoplasm"/>
    <property type="evidence" value="ECO:0007669"/>
    <property type="project" value="TreeGrafter"/>
</dbReference>
<evidence type="ECO:0000256" key="3">
    <source>
        <dbReference type="ARBA" id="ARBA00022898"/>
    </source>
</evidence>
<evidence type="ECO:0000256" key="4">
    <source>
        <dbReference type="ARBA" id="ARBA00047175"/>
    </source>
</evidence>
<gene>
    <name evidence="11" type="ORF">Arub01_17290</name>
</gene>
<evidence type="ECO:0000256" key="6">
    <source>
        <dbReference type="ARBA" id="ARBA00048780"/>
    </source>
</evidence>
<dbReference type="GO" id="GO:0030170">
    <property type="term" value="F:pyridoxal phosphate binding"/>
    <property type="evidence" value="ECO:0007669"/>
    <property type="project" value="InterPro"/>
</dbReference>
<dbReference type="GO" id="GO:0019346">
    <property type="term" value="P:transsulfuration"/>
    <property type="evidence" value="ECO:0007669"/>
    <property type="project" value="InterPro"/>
</dbReference>
<dbReference type="PIRSF" id="PIRSF001434">
    <property type="entry name" value="CGS"/>
    <property type="match status" value="1"/>
</dbReference>
<evidence type="ECO:0000313" key="12">
    <source>
        <dbReference type="Proteomes" id="UP001165124"/>
    </source>
</evidence>
<dbReference type="PROSITE" id="PS00868">
    <property type="entry name" value="CYS_MET_METAB_PP"/>
    <property type="match status" value="1"/>
</dbReference>
<evidence type="ECO:0000256" key="2">
    <source>
        <dbReference type="ARBA" id="ARBA00009077"/>
    </source>
</evidence>
<dbReference type="SUPFAM" id="SSF53383">
    <property type="entry name" value="PLP-dependent transferases"/>
    <property type="match status" value="1"/>
</dbReference>
<dbReference type="InterPro" id="IPR054542">
    <property type="entry name" value="Cys_met_metab_PP"/>
</dbReference>
<dbReference type="FunFam" id="3.40.640.10:FF:000046">
    <property type="entry name" value="Cystathionine gamma-lyase"/>
    <property type="match status" value="1"/>
</dbReference>
<comment type="catalytic activity">
    <reaction evidence="6">
        <text>L-homocysteine + H2O = 2-oxobutanoate + hydrogen sulfide + NH4(+) + H(+)</text>
        <dbReference type="Rhea" id="RHEA:14501"/>
        <dbReference type="ChEBI" id="CHEBI:15377"/>
        <dbReference type="ChEBI" id="CHEBI:15378"/>
        <dbReference type="ChEBI" id="CHEBI:16763"/>
        <dbReference type="ChEBI" id="CHEBI:28938"/>
        <dbReference type="ChEBI" id="CHEBI:29919"/>
        <dbReference type="ChEBI" id="CHEBI:58199"/>
        <dbReference type="EC" id="4.4.1.2"/>
    </reaction>
    <physiologicalReaction direction="left-to-right" evidence="6">
        <dbReference type="Rhea" id="RHEA:14502"/>
    </physiologicalReaction>
</comment>
<evidence type="ECO:0000256" key="1">
    <source>
        <dbReference type="ARBA" id="ARBA00001933"/>
    </source>
</evidence>
<evidence type="ECO:0000256" key="5">
    <source>
        <dbReference type="ARBA" id="ARBA00047199"/>
    </source>
</evidence>
<dbReference type="Pfam" id="PF01053">
    <property type="entry name" value="Cys_Met_Meta_PP"/>
    <property type="match status" value="1"/>
</dbReference>
<feature type="modified residue" description="N6-(pyridoxal phosphate)lysine" evidence="8">
    <location>
        <position position="209"/>
    </location>
</feature>
<dbReference type="GO" id="GO:0047982">
    <property type="term" value="F:homocysteine desulfhydrase activity"/>
    <property type="evidence" value="ECO:0007669"/>
    <property type="project" value="UniProtKB-EC"/>
</dbReference>
<dbReference type="EC" id="4.4.1.2" evidence="4"/>
<comment type="cofactor">
    <cofactor evidence="1 9">
        <name>pyridoxal 5'-phosphate</name>
        <dbReference type="ChEBI" id="CHEBI:597326"/>
    </cofactor>
</comment>
<organism evidence="11 12">
    <name type="scientific">Actinomadura rubrobrunea</name>
    <dbReference type="NCBI Taxonomy" id="115335"/>
    <lineage>
        <taxon>Bacteria</taxon>
        <taxon>Bacillati</taxon>
        <taxon>Actinomycetota</taxon>
        <taxon>Actinomycetes</taxon>
        <taxon>Streptosporangiales</taxon>
        <taxon>Thermomonosporaceae</taxon>
        <taxon>Actinomadura</taxon>
    </lineage>
</organism>
<feature type="region of interest" description="Disordered" evidence="10">
    <location>
        <begin position="1"/>
        <end position="25"/>
    </location>
</feature>
<dbReference type="PANTHER" id="PTHR11808">
    <property type="entry name" value="TRANS-SULFURATION ENZYME FAMILY MEMBER"/>
    <property type="match status" value="1"/>
</dbReference>
<evidence type="ECO:0000256" key="7">
    <source>
        <dbReference type="ARBA" id="ARBA00052699"/>
    </source>
</evidence>
<dbReference type="InterPro" id="IPR015421">
    <property type="entry name" value="PyrdxlP-dep_Trfase_major"/>
</dbReference>
<dbReference type="InterPro" id="IPR000277">
    <property type="entry name" value="Cys/Met-Metab_PyrdxlP-dep_enz"/>
</dbReference>
<comment type="caution">
    <text evidence="11">The sequence shown here is derived from an EMBL/GenBank/DDBJ whole genome shotgun (WGS) entry which is preliminary data.</text>
</comment>
<accession>A0A9W6UWA9</accession>
<dbReference type="EMBL" id="BSRZ01000003">
    <property type="protein sequence ID" value="GLW63485.1"/>
    <property type="molecule type" value="Genomic_DNA"/>
</dbReference>
<comment type="catalytic activity">
    <reaction evidence="7">
        <text>L-methionine + H2O = methanethiol + 2-oxobutanoate + NH4(+)</text>
        <dbReference type="Rhea" id="RHEA:23800"/>
        <dbReference type="ChEBI" id="CHEBI:15377"/>
        <dbReference type="ChEBI" id="CHEBI:16007"/>
        <dbReference type="ChEBI" id="CHEBI:16763"/>
        <dbReference type="ChEBI" id="CHEBI:28938"/>
        <dbReference type="ChEBI" id="CHEBI:57844"/>
        <dbReference type="EC" id="4.4.1.11"/>
    </reaction>
    <physiologicalReaction direction="left-to-right" evidence="7">
        <dbReference type="Rhea" id="RHEA:23801"/>
    </physiologicalReaction>
</comment>
<dbReference type="Proteomes" id="UP001165124">
    <property type="component" value="Unassembled WGS sequence"/>
</dbReference>